<protein>
    <submittedName>
        <fullName evidence="2">Uncharacterized membrane protein, DUF485 family</fullName>
    </submittedName>
</protein>
<dbReference type="InterPro" id="IPR007436">
    <property type="entry name" value="DUF485"/>
</dbReference>
<dbReference type="OrthoDB" id="9799991at2"/>
<dbReference type="Pfam" id="PF04341">
    <property type="entry name" value="DUF485"/>
    <property type="match status" value="1"/>
</dbReference>
<organism evidence="2 3">
    <name type="scientific">Thermodesulfovibrio aggregans</name>
    <dbReference type="NCBI Taxonomy" id="86166"/>
    <lineage>
        <taxon>Bacteria</taxon>
        <taxon>Pseudomonadati</taxon>
        <taxon>Nitrospirota</taxon>
        <taxon>Thermodesulfovibrionia</taxon>
        <taxon>Thermodesulfovibrionales</taxon>
        <taxon>Thermodesulfovibrionaceae</taxon>
        <taxon>Thermodesulfovibrio</taxon>
    </lineage>
</organism>
<keyword evidence="3" id="KW-1185">Reference proteome</keyword>
<proteinExistence type="predicted"/>
<dbReference type="PANTHER" id="PTHR38598:SF1">
    <property type="entry name" value="INNER MEMBRANE PROTEIN YJCH"/>
    <property type="match status" value="1"/>
</dbReference>
<dbReference type="AlphaFoldDB" id="A0A0U9HTP5"/>
<keyword evidence="1" id="KW-0812">Transmembrane</keyword>
<dbReference type="STRING" id="86166.TAGGR_264"/>
<evidence type="ECO:0000256" key="1">
    <source>
        <dbReference type="SAM" id="Phobius"/>
    </source>
</evidence>
<feature type="transmembrane region" description="Helical" evidence="1">
    <location>
        <begin position="21"/>
        <end position="42"/>
    </location>
</feature>
<feature type="transmembrane region" description="Helical" evidence="1">
    <location>
        <begin position="57"/>
        <end position="79"/>
    </location>
</feature>
<dbReference type="RefSeq" id="WP_059176625.1">
    <property type="nucleotide sequence ID" value="NZ_BCNO01000002.1"/>
</dbReference>
<sequence length="98" mass="11129">MKEKILNSEEFKRLVKSKNSISLILTVLELFIYFGFILLIAYNKEFLGQKIFGPVTVGIPLGIGVIVLSWVFTGIYVAWSNKVYDEKVSQIREKIGGE</sequence>
<accession>A0A0U9HTP5</accession>
<keyword evidence="1" id="KW-1133">Transmembrane helix</keyword>
<dbReference type="PANTHER" id="PTHR38598">
    <property type="entry name" value="INNER MEMBRANE PROTEIN YJCH"/>
    <property type="match status" value="1"/>
</dbReference>
<comment type="caution">
    <text evidence="2">The sequence shown here is derived from an EMBL/GenBank/DDBJ whole genome shotgun (WGS) entry which is preliminary data.</text>
</comment>
<gene>
    <name evidence="2" type="ORF">TAGGR_264</name>
</gene>
<name>A0A0U9HTP5_9BACT</name>
<dbReference type="EMBL" id="BCNO01000002">
    <property type="protein sequence ID" value="GAQ95178.1"/>
    <property type="molecule type" value="Genomic_DNA"/>
</dbReference>
<evidence type="ECO:0000313" key="2">
    <source>
        <dbReference type="EMBL" id="GAQ95178.1"/>
    </source>
</evidence>
<dbReference type="InterPro" id="IPR052959">
    <property type="entry name" value="Inner_membrane_assoc"/>
</dbReference>
<keyword evidence="1" id="KW-0472">Membrane</keyword>
<dbReference type="GO" id="GO:0005886">
    <property type="term" value="C:plasma membrane"/>
    <property type="evidence" value="ECO:0007669"/>
    <property type="project" value="TreeGrafter"/>
</dbReference>
<dbReference type="Proteomes" id="UP000054976">
    <property type="component" value="Unassembled WGS sequence"/>
</dbReference>
<evidence type="ECO:0000313" key="3">
    <source>
        <dbReference type="Proteomes" id="UP000054976"/>
    </source>
</evidence>
<reference evidence="3" key="1">
    <citation type="submission" date="2016-01" db="EMBL/GenBank/DDBJ databases">
        <title>Draft genome sequence of Thermodesulfovibrio aggregans strain TGE-P1.</title>
        <authorList>
            <person name="Sekiguchi Y."/>
            <person name="Ohashi A."/>
            <person name="Matsuura N."/>
            <person name="Tourlousse M.D."/>
        </authorList>
    </citation>
    <scope>NUCLEOTIDE SEQUENCE [LARGE SCALE GENOMIC DNA]</scope>
    <source>
        <strain evidence="3">TGE-P1</strain>
    </source>
</reference>